<dbReference type="PROSITE" id="PS51674">
    <property type="entry name" value="4FE4S_WBL"/>
    <property type="match status" value="1"/>
</dbReference>
<evidence type="ECO:0000256" key="7">
    <source>
        <dbReference type="ARBA" id="ARBA00023015"/>
    </source>
</evidence>
<evidence type="ECO:0000259" key="13">
    <source>
        <dbReference type="PROSITE" id="PS51674"/>
    </source>
</evidence>
<comment type="caution">
    <text evidence="14">The sequence shown here is derived from an EMBL/GenBank/DDBJ whole genome shotgun (WGS) entry which is preliminary data.</text>
</comment>
<evidence type="ECO:0000256" key="4">
    <source>
        <dbReference type="ARBA" id="ARBA00022723"/>
    </source>
</evidence>
<feature type="binding site" evidence="11">
    <location>
        <position position="42"/>
    </location>
    <ligand>
        <name>[4Fe-4S] cluster</name>
        <dbReference type="ChEBI" id="CHEBI:49883"/>
    </ligand>
</feature>
<comment type="cofactor">
    <cofactor evidence="11">
        <name>[4Fe-4S] cluster</name>
        <dbReference type="ChEBI" id="CHEBI:49883"/>
    </cofactor>
    <text evidence="11">Binds 1 [4Fe-4S] cluster per subunit. Following nitrosylation of the [4Fe-4S] cluster binds 1 [4Fe-8(NO)] cluster per subunit.</text>
</comment>
<evidence type="ECO:0000256" key="3">
    <source>
        <dbReference type="ARBA" id="ARBA00022485"/>
    </source>
</evidence>
<comment type="similarity">
    <text evidence="2 11">Belongs to the WhiB family.</text>
</comment>
<keyword evidence="11" id="KW-0963">Cytoplasm</keyword>
<keyword evidence="3 11" id="KW-0004">4Fe-4S</keyword>
<keyword evidence="7 11" id="KW-0805">Transcription regulation</keyword>
<feature type="compositionally biased region" description="Basic residues" evidence="12">
    <location>
        <begin position="160"/>
        <end position="176"/>
    </location>
</feature>
<evidence type="ECO:0000256" key="9">
    <source>
        <dbReference type="ARBA" id="ARBA00023157"/>
    </source>
</evidence>
<feature type="region of interest" description="Disordered" evidence="12">
    <location>
        <begin position="160"/>
        <end position="203"/>
    </location>
</feature>
<keyword evidence="4 11" id="KW-0479">Metal-binding</keyword>
<dbReference type="EMBL" id="JAERRH010000008">
    <property type="protein sequence ID" value="MBL1107375.1"/>
    <property type="molecule type" value="Genomic_DNA"/>
</dbReference>
<evidence type="ECO:0000256" key="8">
    <source>
        <dbReference type="ARBA" id="ARBA00023125"/>
    </source>
</evidence>
<dbReference type="PANTHER" id="PTHR38839">
    <property type="entry name" value="TRANSCRIPTIONAL REGULATOR WHID-RELATED"/>
    <property type="match status" value="1"/>
</dbReference>
<keyword evidence="5 11" id="KW-0408">Iron</keyword>
<proteinExistence type="inferred from homology"/>
<evidence type="ECO:0000256" key="2">
    <source>
        <dbReference type="ARBA" id="ARBA00006597"/>
    </source>
</evidence>
<evidence type="ECO:0000256" key="5">
    <source>
        <dbReference type="ARBA" id="ARBA00023004"/>
    </source>
</evidence>
<evidence type="ECO:0000256" key="6">
    <source>
        <dbReference type="ARBA" id="ARBA00023014"/>
    </source>
</evidence>
<name>A0ABS1P4T8_9ACTN</name>
<feature type="binding site" evidence="11">
    <location>
        <position position="16"/>
    </location>
    <ligand>
        <name>[4Fe-4S] cluster</name>
        <dbReference type="ChEBI" id="CHEBI:49883"/>
    </ligand>
</feature>
<evidence type="ECO:0000256" key="12">
    <source>
        <dbReference type="SAM" id="MobiDB-lite"/>
    </source>
</evidence>
<dbReference type="HAMAP" id="MF_01479">
    <property type="entry name" value="WhiB"/>
    <property type="match status" value="1"/>
</dbReference>
<comment type="PTM">
    <text evidence="11">Upon Fe-S cluster removal intramolecular disulfide bonds are formed.</text>
</comment>
<accession>A0ABS1P4T8</accession>
<evidence type="ECO:0000256" key="10">
    <source>
        <dbReference type="ARBA" id="ARBA00023163"/>
    </source>
</evidence>
<sequence>MTSLHDLTPTTPGLPCRTTDPDLWFSKSSTERALAQALCRECPLQQPCAQYALDNPELRGVWGGTTAADRRQFWTGEPCRLDEFGRVRLLCGSERAYRAHFGYREQPCEECRAAHEEHVTAERRARLAEEHAAGGSVRGYELHRLLGEEACEACRGKRREKSKARRRAVPPRRGRARGTSAAPGTPGAASAAPAGAQPLRIAS</sequence>
<keyword evidence="6 11" id="KW-0411">Iron-sulfur</keyword>
<keyword evidence="9 11" id="KW-1015">Disulfide bond</keyword>
<feature type="domain" description="4Fe-4S Wbl-type" evidence="13">
    <location>
        <begin position="15"/>
        <end position="72"/>
    </location>
</feature>
<evidence type="ECO:0000256" key="1">
    <source>
        <dbReference type="ARBA" id="ARBA00004496"/>
    </source>
</evidence>
<comment type="function">
    <text evidence="11">Acts as a transcriptional regulator. Probably redox-responsive. The apo- but not holo-form probably binds DNA.</text>
</comment>
<evidence type="ECO:0000256" key="11">
    <source>
        <dbReference type="HAMAP-Rule" id="MF_01479"/>
    </source>
</evidence>
<dbReference type="Pfam" id="PF02467">
    <property type="entry name" value="Whib"/>
    <property type="match status" value="1"/>
</dbReference>
<keyword evidence="8 11" id="KW-0238">DNA-binding</keyword>
<feature type="binding site" evidence="11">
    <location>
        <position position="39"/>
    </location>
    <ligand>
        <name>[4Fe-4S] cluster</name>
        <dbReference type="ChEBI" id="CHEBI:49883"/>
    </ligand>
</feature>
<protein>
    <recommendedName>
        <fullName evidence="11">Transcriptional regulator WhiB</fullName>
    </recommendedName>
</protein>
<reference evidence="14 15" key="1">
    <citation type="submission" date="2021-01" db="EMBL/GenBank/DDBJ databases">
        <title>WGS of actinomycetes isolated from Thailand.</title>
        <authorList>
            <person name="Thawai C."/>
        </authorList>
    </citation>
    <scope>NUCLEOTIDE SEQUENCE [LARGE SCALE GENOMIC DNA]</scope>
    <source>
        <strain evidence="14 15">CH5-8</strain>
    </source>
</reference>
<keyword evidence="15" id="KW-1185">Reference proteome</keyword>
<dbReference type="InterPro" id="IPR003482">
    <property type="entry name" value="Whib"/>
</dbReference>
<feature type="binding site" evidence="11">
    <location>
        <position position="48"/>
    </location>
    <ligand>
        <name>[4Fe-4S] cluster</name>
        <dbReference type="ChEBI" id="CHEBI:49883"/>
    </ligand>
</feature>
<organism evidence="14 15">
    <name type="scientific">Streptomyces musisoli</name>
    <dbReference type="NCBI Taxonomy" id="2802280"/>
    <lineage>
        <taxon>Bacteria</taxon>
        <taxon>Bacillati</taxon>
        <taxon>Actinomycetota</taxon>
        <taxon>Actinomycetes</taxon>
        <taxon>Kitasatosporales</taxon>
        <taxon>Streptomycetaceae</taxon>
        <taxon>Streptomyces</taxon>
    </lineage>
</organism>
<evidence type="ECO:0000313" key="14">
    <source>
        <dbReference type="EMBL" id="MBL1107375.1"/>
    </source>
</evidence>
<comment type="subcellular location">
    <subcellularLocation>
        <location evidence="1 11">Cytoplasm</location>
    </subcellularLocation>
</comment>
<gene>
    <name evidence="11" type="primary">whiB</name>
    <name evidence="14" type="ORF">JK361_22675</name>
</gene>
<evidence type="ECO:0000313" key="15">
    <source>
        <dbReference type="Proteomes" id="UP000621386"/>
    </source>
</evidence>
<dbReference type="InterPro" id="IPR034768">
    <property type="entry name" value="4FE4S_WBL"/>
</dbReference>
<feature type="compositionally biased region" description="Low complexity" evidence="12">
    <location>
        <begin position="177"/>
        <end position="196"/>
    </location>
</feature>
<keyword evidence="10 11" id="KW-0804">Transcription</keyword>
<dbReference type="Proteomes" id="UP000621386">
    <property type="component" value="Unassembled WGS sequence"/>
</dbReference>
<comment type="PTM">
    <text evidence="11">The Fe-S cluster can be nitrosylated by nitric oxide (NO).</text>
</comment>
<dbReference type="RefSeq" id="WP_201821152.1">
    <property type="nucleotide sequence ID" value="NZ_JAERRH010000008.1"/>
</dbReference>